<organism evidence="5 6">
    <name type="scientific">Mesorhabditis spiculigera</name>
    <dbReference type="NCBI Taxonomy" id="96644"/>
    <lineage>
        <taxon>Eukaryota</taxon>
        <taxon>Metazoa</taxon>
        <taxon>Ecdysozoa</taxon>
        <taxon>Nematoda</taxon>
        <taxon>Chromadorea</taxon>
        <taxon>Rhabditida</taxon>
        <taxon>Rhabditina</taxon>
        <taxon>Rhabditomorpha</taxon>
        <taxon>Rhabditoidea</taxon>
        <taxon>Rhabditidae</taxon>
        <taxon>Mesorhabditinae</taxon>
        <taxon>Mesorhabditis</taxon>
    </lineage>
</organism>
<dbReference type="InterPro" id="IPR018114">
    <property type="entry name" value="TRYPSIN_HIS"/>
</dbReference>
<dbReference type="InterPro" id="IPR043504">
    <property type="entry name" value="Peptidase_S1_PA_chymotrypsin"/>
</dbReference>
<evidence type="ECO:0000313" key="6">
    <source>
        <dbReference type="Proteomes" id="UP001177023"/>
    </source>
</evidence>
<dbReference type="GO" id="GO:0006508">
    <property type="term" value="P:proteolysis"/>
    <property type="evidence" value="ECO:0007669"/>
    <property type="project" value="InterPro"/>
</dbReference>
<evidence type="ECO:0000256" key="3">
    <source>
        <dbReference type="SAM" id="SignalP"/>
    </source>
</evidence>
<feature type="domain" description="Peptidase S1" evidence="4">
    <location>
        <begin position="42"/>
        <end position="306"/>
    </location>
</feature>
<dbReference type="SUPFAM" id="SSF50494">
    <property type="entry name" value="Trypsin-like serine proteases"/>
    <property type="match status" value="1"/>
</dbReference>
<evidence type="ECO:0000259" key="4">
    <source>
        <dbReference type="PROSITE" id="PS50240"/>
    </source>
</evidence>
<dbReference type="Proteomes" id="UP001177023">
    <property type="component" value="Unassembled WGS sequence"/>
</dbReference>
<sequence>MSRPLFCLVSAILLQNAATKLVDSDELLEDLEPSDIDRNLKIVNGKDVHISQYPYAVSVQRHGQQPPRWIDQWVHECTGTLIGLRWVLTAAHCNIKEENGGLNEIRVVLGATNININGKYKPGDGAQEIKIRHIHRHPNARPVPNHNRVFDTYDPFGISLLELDHDVRLHEGSVIPVTLVREGSAAFATVRKYWSIVTGFGWGIEALRAPFHPLLRFYQAGYTSGCTRISHPNFICFDYLDYPKRSFPCYGDEGGGIIVQVASPSGHMPYYWVMLAMNINGPHCSENQQQALRVTLFCEWFEQITGIQFCLSSLV</sequence>
<protein>
    <recommendedName>
        <fullName evidence="4">Peptidase S1 domain-containing protein</fullName>
    </recommendedName>
</protein>
<gene>
    <name evidence="5" type="ORF">MSPICULIGERA_LOCUS13182</name>
</gene>
<dbReference type="GO" id="GO:0004252">
    <property type="term" value="F:serine-type endopeptidase activity"/>
    <property type="evidence" value="ECO:0007669"/>
    <property type="project" value="InterPro"/>
</dbReference>
<dbReference type="InterPro" id="IPR051487">
    <property type="entry name" value="Ser/Thr_Proteases_Immune/Dev"/>
</dbReference>
<reference evidence="5" key="1">
    <citation type="submission" date="2023-06" db="EMBL/GenBank/DDBJ databases">
        <authorList>
            <person name="Delattre M."/>
        </authorList>
    </citation>
    <scope>NUCLEOTIDE SEQUENCE</scope>
    <source>
        <strain evidence="5">AF72</strain>
    </source>
</reference>
<evidence type="ECO:0000313" key="5">
    <source>
        <dbReference type="EMBL" id="CAJ0574857.1"/>
    </source>
</evidence>
<dbReference type="InterPro" id="IPR009003">
    <property type="entry name" value="Peptidase_S1_PA"/>
</dbReference>
<feature type="signal peptide" evidence="3">
    <location>
        <begin position="1"/>
        <end position="19"/>
    </location>
</feature>
<dbReference type="InterPro" id="IPR001314">
    <property type="entry name" value="Peptidase_S1A"/>
</dbReference>
<dbReference type="AlphaFoldDB" id="A0AA36CVV7"/>
<proteinExistence type="inferred from homology"/>
<comment type="similarity">
    <text evidence="2">Belongs to the peptidase S1 family. CLIP subfamily.</text>
</comment>
<name>A0AA36CVV7_9BILA</name>
<dbReference type="PROSITE" id="PS50240">
    <property type="entry name" value="TRYPSIN_DOM"/>
    <property type="match status" value="1"/>
</dbReference>
<dbReference type="SMART" id="SM00020">
    <property type="entry name" value="Tryp_SPc"/>
    <property type="match status" value="1"/>
</dbReference>
<evidence type="ECO:0000256" key="1">
    <source>
        <dbReference type="ARBA" id="ARBA00023157"/>
    </source>
</evidence>
<keyword evidence="3" id="KW-0732">Signal</keyword>
<feature type="non-terminal residue" evidence="5">
    <location>
        <position position="315"/>
    </location>
</feature>
<feature type="chain" id="PRO_5041254545" description="Peptidase S1 domain-containing protein" evidence="3">
    <location>
        <begin position="20"/>
        <end position="315"/>
    </location>
</feature>
<dbReference type="Gene3D" id="2.40.10.10">
    <property type="entry name" value="Trypsin-like serine proteases"/>
    <property type="match status" value="1"/>
</dbReference>
<keyword evidence="6" id="KW-1185">Reference proteome</keyword>
<evidence type="ECO:0000256" key="2">
    <source>
        <dbReference type="ARBA" id="ARBA00024195"/>
    </source>
</evidence>
<dbReference type="PROSITE" id="PS00134">
    <property type="entry name" value="TRYPSIN_HIS"/>
    <property type="match status" value="1"/>
</dbReference>
<dbReference type="PRINTS" id="PR00722">
    <property type="entry name" value="CHYMOTRYPSIN"/>
</dbReference>
<dbReference type="PANTHER" id="PTHR24256">
    <property type="entry name" value="TRYPTASE-RELATED"/>
    <property type="match status" value="1"/>
</dbReference>
<dbReference type="InterPro" id="IPR001254">
    <property type="entry name" value="Trypsin_dom"/>
</dbReference>
<comment type="caution">
    <text evidence="5">The sequence shown here is derived from an EMBL/GenBank/DDBJ whole genome shotgun (WGS) entry which is preliminary data.</text>
</comment>
<dbReference type="EMBL" id="CATQJA010002634">
    <property type="protein sequence ID" value="CAJ0574857.1"/>
    <property type="molecule type" value="Genomic_DNA"/>
</dbReference>
<dbReference type="Pfam" id="PF00089">
    <property type="entry name" value="Trypsin"/>
    <property type="match status" value="1"/>
</dbReference>
<keyword evidence="1" id="KW-1015">Disulfide bond</keyword>
<accession>A0AA36CVV7</accession>